<comment type="similarity">
    <text evidence="3 12">Belongs to the multicopper oxidase family.</text>
</comment>
<keyword evidence="8 12" id="KW-0677">Repeat</keyword>
<dbReference type="InterPro" id="IPR011707">
    <property type="entry name" value="Cu-oxidase-like_N"/>
</dbReference>
<evidence type="ECO:0000259" key="15">
    <source>
        <dbReference type="Pfam" id="PF07732"/>
    </source>
</evidence>
<dbReference type="InterPro" id="IPR011706">
    <property type="entry name" value="Cu-oxidase_C"/>
</dbReference>
<dbReference type="CDD" id="cd13849">
    <property type="entry name" value="CuRO_1_LCC_plant"/>
    <property type="match status" value="1"/>
</dbReference>
<dbReference type="EMBL" id="OZ023714">
    <property type="protein sequence ID" value="CAK9862761.1"/>
    <property type="molecule type" value="Genomic_DNA"/>
</dbReference>
<dbReference type="InterPro" id="IPR034288">
    <property type="entry name" value="CuRO_1_LCC"/>
</dbReference>
<keyword evidence="7 12" id="KW-0479">Metal-binding</keyword>
<gene>
    <name evidence="16" type="ORF">CSSPJE1EN2_LOCUS5756</name>
</gene>
<comment type="function">
    <text evidence="12">Lignin degradation and detoxification of lignin-derived products.</text>
</comment>
<keyword evidence="5 12" id="KW-0052">Apoplast</keyword>
<keyword evidence="17" id="KW-1185">Reference proteome</keyword>
<dbReference type="Pfam" id="PF07731">
    <property type="entry name" value="Cu-oxidase_2"/>
    <property type="match status" value="1"/>
</dbReference>
<dbReference type="PROSITE" id="PS00080">
    <property type="entry name" value="MULTICOPPER_OXIDASE2"/>
    <property type="match status" value="1"/>
</dbReference>
<dbReference type="InterPro" id="IPR008972">
    <property type="entry name" value="Cupredoxin"/>
</dbReference>
<evidence type="ECO:0000256" key="7">
    <source>
        <dbReference type="ARBA" id="ARBA00022723"/>
    </source>
</evidence>
<dbReference type="Pfam" id="PF07732">
    <property type="entry name" value="Cu-oxidase_3"/>
    <property type="match status" value="1"/>
</dbReference>
<reference evidence="16" key="1">
    <citation type="submission" date="2024-03" db="EMBL/GenBank/DDBJ databases">
        <authorList>
            <consortium name="ELIXIR-Norway"/>
            <consortium name="Elixir Norway"/>
        </authorList>
    </citation>
    <scope>NUCLEOTIDE SEQUENCE</scope>
</reference>
<evidence type="ECO:0000256" key="2">
    <source>
        <dbReference type="ARBA" id="ARBA00004271"/>
    </source>
</evidence>
<evidence type="ECO:0000256" key="9">
    <source>
        <dbReference type="ARBA" id="ARBA00023002"/>
    </source>
</evidence>
<dbReference type="PANTHER" id="PTHR11709:SF522">
    <property type="entry name" value="LACCASE-4"/>
    <property type="match status" value="1"/>
</dbReference>
<evidence type="ECO:0000256" key="4">
    <source>
        <dbReference type="ARBA" id="ARBA00012297"/>
    </source>
</evidence>
<dbReference type="InterPro" id="IPR034289">
    <property type="entry name" value="CuRO_3_LCC"/>
</dbReference>
<dbReference type="CDD" id="cd13875">
    <property type="entry name" value="CuRO_2_LCC_plant"/>
    <property type="match status" value="1"/>
</dbReference>
<keyword evidence="11 12" id="KW-0439">Lignin degradation</keyword>
<feature type="domain" description="Plastocyanin-like" evidence="15">
    <location>
        <begin position="31"/>
        <end position="145"/>
    </location>
</feature>
<protein>
    <recommendedName>
        <fullName evidence="4 12">Laccase</fullName>
        <ecNumber evidence="4 12">1.10.3.2</ecNumber>
    </recommendedName>
    <alternativeName>
        <fullName evidence="12">Benzenediol:oxygen oxidoreductase</fullName>
    </alternativeName>
    <alternativeName>
        <fullName evidence="12">Diphenol oxidase</fullName>
    </alternativeName>
    <alternativeName>
        <fullName evidence="12">Urishiol oxidase</fullName>
    </alternativeName>
</protein>
<dbReference type="InterPro" id="IPR034285">
    <property type="entry name" value="CuRO_2_LCC"/>
</dbReference>
<dbReference type="InterPro" id="IPR017761">
    <property type="entry name" value="Laccase"/>
</dbReference>
<dbReference type="PROSITE" id="PS00079">
    <property type="entry name" value="MULTICOPPER_OXIDASE1"/>
    <property type="match status" value="1"/>
</dbReference>
<dbReference type="InterPro" id="IPR001117">
    <property type="entry name" value="Cu-oxidase_2nd"/>
</dbReference>
<dbReference type="InterPro" id="IPR045087">
    <property type="entry name" value="Cu-oxidase_fam"/>
</dbReference>
<evidence type="ECO:0000256" key="8">
    <source>
        <dbReference type="ARBA" id="ARBA00022737"/>
    </source>
</evidence>
<dbReference type="InterPro" id="IPR033138">
    <property type="entry name" value="Cu_oxidase_CS"/>
</dbReference>
<evidence type="ECO:0000256" key="10">
    <source>
        <dbReference type="ARBA" id="ARBA00023008"/>
    </source>
</evidence>
<dbReference type="SUPFAM" id="SSF49503">
    <property type="entry name" value="Cupredoxins"/>
    <property type="match status" value="3"/>
</dbReference>
<dbReference type="InterPro" id="IPR002355">
    <property type="entry name" value="Cu_oxidase_Cu_BS"/>
</dbReference>
<dbReference type="NCBIfam" id="TIGR03389">
    <property type="entry name" value="laccase"/>
    <property type="match status" value="1"/>
</dbReference>
<dbReference type="PANTHER" id="PTHR11709">
    <property type="entry name" value="MULTI-COPPER OXIDASE"/>
    <property type="match status" value="1"/>
</dbReference>
<sequence length="578" mass="64780">MVAIEVLLAIHQTLINVLLVILYGKHFVTIVDYANVTRLNHTKRMMLVNSQFPGPPITAHEGDTIVVKVTSLVRPNITIHWHGVKQLQTGWYDGVPYVTQCPLKQGDSYTYRFQLLNQTGTLWYHAHTSWHRASIHGAIIIYPHKDRGYPFPTPNREVPIILGGWWNADVEDVIEAALATGGGYSIPDALTINGQPGYLYNYSSSDATRLRIRQGESYQLRVVNACLNFAMYFAVANHSLTVRELDSAYCVPFTVDVLLIAPGQTVDCILNANLSEGQFYMAASVFSLPDPLIVPFPQTPATAFVEYEGSSRIHPVYMPTFPAHNDSSYRDFWDSQERSLNTSDQTLYVPQTIDRELFFTVGYGLSSNSSCSPLPNCTAGFEGYRILGAVNNITFVTPSSSDTSLLQYAYLYDRGVSTSNSNFDLSFPDNPESTFNYTGPQPPLSTRFPEHATRLSHIDYNSNVQLVLQDTSILLFETHPFHLHGFSFYIVGRGYGNYDPATSPATFNLVNPPYRNTFGVNYGGWIAIRFQADNPGAWLFHCHIELHASWGMETVFFVHEGNASNQRLQSPPMDYPVC</sequence>
<evidence type="ECO:0000256" key="5">
    <source>
        <dbReference type="ARBA" id="ARBA00022523"/>
    </source>
</evidence>
<evidence type="ECO:0000313" key="16">
    <source>
        <dbReference type="EMBL" id="CAK9862761.1"/>
    </source>
</evidence>
<organism evidence="16 17">
    <name type="scientific">Sphagnum jensenii</name>
    <dbReference type="NCBI Taxonomy" id="128206"/>
    <lineage>
        <taxon>Eukaryota</taxon>
        <taxon>Viridiplantae</taxon>
        <taxon>Streptophyta</taxon>
        <taxon>Embryophyta</taxon>
        <taxon>Bryophyta</taxon>
        <taxon>Sphagnophytina</taxon>
        <taxon>Sphagnopsida</taxon>
        <taxon>Sphagnales</taxon>
        <taxon>Sphagnaceae</taxon>
        <taxon>Sphagnum</taxon>
    </lineage>
</organism>
<comment type="subcellular location">
    <subcellularLocation>
        <location evidence="2 12">Secreted</location>
        <location evidence="2 12">Extracellular space</location>
        <location evidence="2 12">Apoplast</location>
    </subcellularLocation>
</comment>
<evidence type="ECO:0000256" key="11">
    <source>
        <dbReference type="ARBA" id="ARBA00023185"/>
    </source>
</evidence>
<proteinExistence type="inferred from homology"/>
<name>A0ABP1AJM8_9BRYO</name>
<comment type="catalytic activity">
    <reaction evidence="1 12">
        <text>4 hydroquinone + O2 = 4 benzosemiquinone + 2 H2O</text>
        <dbReference type="Rhea" id="RHEA:11276"/>
        <dbReference type="ChEBI" id="CHEBI:15377"/>
        <dbReference type="ChEBI" id="CHEBI:15379"/>
        <dbReference type="ChEBI" id="CHEBI:17594"/>
        <dbReference type="ChEBI" id="CHEBI:17977"/>
        <dbReference type="EC" id="1.10.3.2"/>
    </reaction>
</comment>
<evidence type="ECO:0000256" key="3">
    <source>
        <dbReference type="ARBA" id="ARBA00010609"/>
    </source>
</evidence>
<feature type="domain" description="Plastocyanin-like" evidence="14">
    <location>
        <begin position="428"/>
        <end position="560"/>
    </location>
</feature>
<evidence type="ECO:0000259" key="13">
    <source>
        <dbReference type="Pfam" id="PF00394"/>
    </source>
</evidence>
<comment type="cofactor">
    <cofactor evidence="12">
        <name>Cu cation</name>
        <dbReference type="ChEBI" id="CHEBI:23378"/>
    </cofactor>
    <text evidence="12">Binds 4 Cu cations per monomer.</text>
</comment>
<keyword evidence="10 12" id="KW-0186">Copper</keyword>
<keyword evidence="9 12" id="KW-0560">Oxidoreductase</keyword>
<keyword evidence="6 12" id="KW-0964">Secreted</keyword>
<dbReference type="CDD" id="cd13897">
    <property type="entry name" value="CuRO_3_LCC_plant"/>
    <property type="match status" value="1"/>
</dbReference>
<evidence type="ECO:0000256" key="6">
    <source>
        <dbReference type="ARBA" id="ARBA00022525"/>
    </source>
</evidence>
<dbReference type="EC" id="1.10.3.2" evidence="4 12"/>
<dbReference type="Pfam" id="PF00394">
    <property type="entry name" value="Cu-oxidase"/>
    <property type="match status" value="1"/>
</dbReference>
<accession>A0ABP1AJM8</accession>
<dbReference type="Proteomes" id="UP001497522">
    <property type="component" value="Chromosome 13"/>
</dbReference>
<evidence type="ECO:0000259" key="14">
    <source>
        <dbReference type="Pfam" id="PF07731"/>
    </source>
</evidence>
<evidence type="ECO:0000256" key="1">
    <source>
        <dbReference type="ARBA" id="ARBA00000349"/>
    </source>
</evidence>
<evidence type="ECO:0000313" key="17">
    <source>
        <dbReference type="Proteomes" id="UP001497522"/>
    </source>
</evidence>
<dbReference type="Gene3D" id="2.60.40.420">
    <property type="entry name" value="Cupredoxins - blue copper proteins"/>
    <property type="match status" value="3"/>
</dbReference>
<evidence type="ECO:0000256" key="12">
    <source>
        <dbReference type="RuleBase" id="RU361119"/>
    </source>
</evidence>
<feature type="domain" description="Plastocyanin-like" evidence="13">
    <location>
        <begin position="157"/>
        <end position="310"/>
    </location>
</feature>